<keyword evidence="4" id="KW-1185">Reference proteome</keyword>
<dbReference type="InterPro" id="IPR001811">
    <property type="entry name" value="Chemokine_IL8-like_dom"/>
</dbReference>
<reference evidence="3" key="1">
    <citation type="submission" date="2023-07" db="EMBL/GenBank/DDBJ databases">
        <authorList>
            <person name="Stuckert A."/>
        </authorList>
    </citation>
    <scope>NUCLEOTIDE SEQUENCE</scope>
</reference>
<keyword evidence="1" id="KW-0202">Cytokine</keyword>
<evidence type="ECO:0000256" key="1">
    <source>
        <dbReference type="ARBA" id="ARBA00022514"/>
    </source>
</evidence>
<proteinExistence type="predicted"/>
<organism evidence="3 4">
    <name type="scientific">Ranitomeya imitator</name>
    <name type="common">mimic poison frog</name>
    <dbReference type="NCBI Taxonomy" id="111125"/>
    <lineage>
        <taxon>Eukaryota</taxon>
        <taxon>Metazoa</taxon>
        <taxon>Chordata</taxon>
        <taxon>Craniata</taxon>
        <taxon>Vertebrata</taxon>
        <taxon>Euteleostomi</taxon>
        <taxon>Amphibia</taxon>
        <taxon>Batrachia</taxon>
        <taxon>Anura</taxon>
        <taxon>Neobatrachia</taxon>
        <taxon>Hyloidea</taxon>
        <taxon>Dendrobatidae</taxon>
        <taxon>Dendrobatinae</taxon>
        <taxon>Ranitomeya</taxon>
    </lineage>
</organism>
<protein>
    <recommendedName>
        <fullName evidence="2">Chemokine interleukin-8-like domain-containing protein</fullName>
    </recommendedName>
</protein>
<evidence type="ECO:0000313" key="3">
    <source>
        <dbReference type="EMBL" id="CAJ0968371.1"/>
    </source>
</evidence>
<name>A0ABN9MNM9_9NEOB</name>
<sequence>MKPIHLLSTGMSLLGKRRCLCMGNGADHVDLKQIKKFEFFPPSSKCEKMEVMYVTLYHINTKCRLN</sequence>
<dbReference type="EMBL" id="CAUEEQ010079194">
    <property type="protein sequence ID" value="CAJ0968371.1"/>
    <property type="molecule type" value="Genomic_DNA"/>
</dbReference>
<dbReference type="Pfam" id="PF00048">
    <property type="entry name" value="IL8"/>
    <property type="match status" value="1"/>
</dbReference>
<evidence type="ECO:0000313" key="4">
    <source>
        <dbReference type="Proteomes" id="UP001176940"/>
    </source>
</evidence>
<dbReference type="InterPro" id="IPR036048">
    <property type="entry name" value="Interleukin_8-like_sf"/>
</dbReference>
<dbReference type="SUPFAM" id="SSF54117">
    <property type="entry name" value="Interleukin 8-like chemokines"/>
    <property type="match status" value="1"/>
</dbReference>
<gene>
    <name evidence="3" type="ORF">RIMI_LOCUS23034159</name>
</gene>
<dbReference type="Proteomes" id="UP001176940">
    <property type="component" value="Unassembled WGS sequence"/>
</dbReference>
<feature type="domain" description="Chemokine interleukin-8-like" evidence="2">
    <location>
        <begin position="18"/>
        <end position="55"/>
    </location>
</feature>
<accession>A0ABN9MNM9</accession>
<evidence type="ECO:0000259" key="2">
    <source>
        <dbReference type="Pfam" id="PF00048"/>
    </source>
</evidence>
<dbReference type="Gene3D" id="2.40.50.40">
    <property type="match status" value="1"/>
</dbReference>
<comment type="caution">
    <text evidence="3">The sequence shown here is derived from an EMBL/GenBank/DDBJ whole genome shotgun (WGS) entry which is preliminary data.</text>
</comment>